<protein>
    <submittedName>
        <fullName evidence="2">Uncharacterized protein</fullName>
    </submittedName>
</protein>
<accession>A0A6J4VX52</accession>
<name>A0A6J4VX52_9BACT</name>
<feature type="non-terminal residue" evidence="2">
    <location>
        <position position="1"/>
    </location>
</feature>
<sequence length="139" mass="15179">RRLRRLRPGATEPGRTDAIAAEHGARDGLVAHRRRRVHRAHFHPARTERGAPHDRRPHRLCDQAVASAAGLGHGDSGSRAAGGTGARTAPRPGYLRRGQHRLAQDYRSQRWAVRGRDHVAGRADAEAPLLDRPGRGCGV</sequence>
<evidence type="ECO:0000313" key="2">
    <source>
        <dbReference type="EMBL" id="CAA9587942.1"/>
    </source>
</evidence>
<feature type="non-terminal residue" evidence="2">
    <location>
        <position position="139"/>
    </location>
</feature>
<dbReference type="AlphaFoldDB" id="A0A6J4VX52"/>
<organism evidence="2">
    <name type="scientific">uncultured Thermomicrobiales bacterium</name>
    <dbReference type="NCBI Taxonomy" id="1645740"/>
    <lineage>
        <taxon>Bacteria</taxon>
        <taxon>Pseudomonadati</taxon>
        <taxon>Thermomicrobiota</taxon>
        <taxon>Thermomicrobia</taxon>
        <taxon>Thermomicrobiales</taxon>
        <taxon>environmental samples</taxon>
    </lineage>
</organism>
<dbReference type="EMBL" id="CADCWM010001075">
    <property type="protein sequence ID" value="CAA9587942.1"/>
    <property type="molecule type" value="Genomic_DNA"/>
</dbReference>
<feature type="region of interest" description="Disordered" evidence="1">
    <location>
        <begin position="69"/>
        <end position="109"/>
    </location>
</feature>
<proteinExistence type="predicted"/>
<evidence type="ECO:0000256" key="1">
    <source>
        <dbReference type="SAM" id="MobiDB-lite"/>
    </source>
</evidence>
<gene>
    <name evidence="2" type="ORF">AVDCRST_MAG88-4297</name>
</gene>
<reference evidence="2" key="1">
    <citation type="submission" date="2020-02" db="EMBL/GenBank/DDBJ databases">
        <authorList>
            <person name="Meier V. D."/>
        </authorList>
    </citation>
    <scope>NUCLEOTIDE SEQUENCE</scope>
    <source>
        <strain evidence="2">AVDCRST_MAG88</strain>
    </source>
</reference>
<feature type="compositionally biased region" description="Gly residues" evidence="1">
    <location>
        <begin position="71"/>
        <end position="85"/>
    </location>
</feature>